<dbReference type="EC" id="1.6.2.2" evidence="3"/>
<keyword evidence="13" id="KW-0753">Steroid metabolism</keyword>
<evidence type="ECO:0000313" key="17">
    <source>
        <dbReference type="EMBL" id="ELW47696.1"/>
    </source>
</evidence>
<dbReference type="FunFam" id="3.40.50.80:FF:000005">
    <property type="entry name" value="NADH-cytochrome b5 reductase"/>
    <property type="match status" value="1"/>
</dbReference>
<keyword evidence="8" id="KW-0560">Oxidoreductase</keyword>
<dbReference type="InterPro" id="IPR057279">
    <property type="entry name" value="MGAT4"/>
</dbReference>
<evidence type="ECO:0000256" key="10">
    <source>
        <dbReference type="ARBA" id="ARBA00023027"/>
    </source>
</evidence>
<dbReference type="STRING" id="246437.L9JAX6"/>
<dbReference type="Gene3D" id="2.40.30.10">
    <property type="entry name" value="Translation factors"/>
    <property type="match status" value="1"/>
</dbReference>
<feature type="binding site" evidence="14">
    <location>
        <position position="410"/>
    </location>
    <ligand>
        <name>FAD</name>
        <dbReference type="ChEBI" id="CHEBI:57692"/>
    </ligand>
</feature>
<gene>
    <name evidence="17" type="ORF">TREES_T100003391</name>
</gene>
<evidence type="ECO:0000256" key="14">
    <source>
        <dbReference type="PIRSR" id="PIRSR601834-1"/>
    </source>
</evidence>
<dbReference type="EMBL" id="KB321094">
    <property type="protein sequence ID" value="ELW47696.1"/>
    <property type="molecule type" value="Genomic_DNA"/>
</dbReference>
<evidence type="ECO:0000256" key="1">
    <source>
        <dbReference type="ARBA" id="ARBA00001974"/>
    </source>
</evidence>
<feature type="binding site" evidence="14">
    <location>
        <position position="411"/>
    </location>
    <ligand>
        <name>FAD</name>
        <dbReference type="ChEBI" id="CHEBI:57692"/>
    </ligand>
</feature>
<dbReference type="Pfam" id="PF00175">
    <property type="entry name" value="NAD_binding_1"/>
    <property type="match status" value="1"/>
</dbReference>
<evidence type="ECO:0000259" key="16">
    <source>
        <dbReference type="PROSITE" id="PS51384"/>
    </source>
</evidence>
<feature type="binding site" evidence="14">
    <location>
        <position position="446"/>
    </location>
    <ligand>
        <name>FAD</name>
        <dbReference type="ChEBI" id="CHEBI:57692"/>
    </ligand>
</feature>
<keyword evidence="4" id="KW-0444">Lipid biosynthesis</keyword>
<dbReference type="GO" id="GO:0090524">
    <property type="term" value="F:cytochrome-b5 reductase activity, acting on NADH"/>
    <property type="evidence" value="ECO:0007669"/>
    <property type="project" value="UniProtKB-EC"/>
</dbReference>
<dbReference type="PANTHER" id="PTHR19370">
    <property type="entry name" value="NADH-CYTOCHROME B5 REDUCTASE"/>
    <property type="match status" value="1"/>
</dbReference>
<evidence type="ECO:0000256" key="13">
    <source>
        <dbReference type="ARBA" id="ARBA00023221"/>
    </source>
</evidence>
<evidence type="ECO:0000256" key="7">
    <source>
        <dbReference type="ARBA" id="ARBA00022955"/>
    </source>
</evidence>
<keyword evidence="9" id="KW-0756">Sterol biosynthesis</keyword>
<evidence type="ECO:0000256" key="3">
    <source>
        <dbReference type="ARBA" id="ARBA00012011"/>
    </source>
</evidence>
<keyword evidence="6 14" id="KW-0274">FAD</keyword>
<dbReference type="InterPro" id="IPR001709">
    <property type="entry name" value="Flavoprot_Pyr_Nucl_cyt_Rdtase"/>
</dbReference>
<dbReference type="Pfam" id="PF04666">
    <property type="entry name" value="MGAT4_cons"/>
    <property type="match status" value="1"/>
</dbReference>
<dbReference type="Pfam" id="PF00970">
    <property type="entry name" value="FAD_binding_6"/>
    <property type="match status" value="1"/>
</dbReference>
<dbReference type="InterPro" id="IPR017938">
    <property type="entry name" value="Riboflavin_synthase-like_b-brl"/>
</dbReference>
<keyword evidence="11" id="KW-0443">Lipid metabolism</keyword>
<accession>L9JAX6</accession>
<sequence length="619" mass="69975">MKATLCRFTIIATAIMLPVFYFIDENPFDSTSFLSLARQLVVINTPLKSYLPLTNFKKNFNDTPTYAASHSKQNKDYAFLMNVAINRSDYFLMIEDDVKCVPGFVTQIAAKVYVWQRKPWVTLEFSHLDFTGKLFRTRDLPHFVSFLLLFHQQMSCNHLLSHFHDIFMQQKPIRFSPSLFQHLGNYSSFEGKFNGLKDKEFEPNDIGSPSNPPATIYTSLNVTNASVMNAYSLDKNFLYSEEAKVGSHLTIVLDKPAIVFRVQVLTGSEVREENQLKEGQVELGFDSTNRVTDCDDYILLGFLANGTLNKAVLSEESEKSPVLLASLGVGVLTLLGLAVGSYLVRKYRRPRITLLDPDEKYLLRLLDKTTVSHNTKRFRFALPTAQHILGLPVGKHVYLSARIDGSLVIRPYTPVTSDEDRGYVDLVIKVYLKGVHPKFPEGGKMSQYLNSLKIGDVVEFRGPSGLLTYTGKGNFNIQPNKKSPPEPRMAKKLGMIAGGTGITPMLQLIRAILKVPEDTTQCFLLFANQTEKDIILREDLEELQAQYPNRFKLWFTLDHPPEGWAYSKGFVTADMIREHLPAPGDDVLLLLCGPPPMVQLACHPNLDKLGYSQKMRFTY</sequence>
<dbReference type="SUPFAM" id="SSF52343">
    <property type="entry name" value="Ferredoxin reductase-like, C-terminal NADP-linked domain"/>
    <property type="match status" value="1"/>
</dbReference>
<evidence type="ECO:0000313" key="18">
    <source>
        <dbReference type="Proteomes" id="UP000011518"/>
    </source>
</evidence>
<dbReference type="InterPro" id="IPR008333">
    <property type="entry name" value="Cbr1-like_FAD-bd_dom"/>
</dbReference>
<feature type="binding site" evidence="14">
    <location>
        <position position="429"/>
    </location>
    <ligand>
        <name>FAD</name>
        <dbReference type="ChEBI" id="CHEBI:57692"/>
    </ligand>
</feature>
<comment type="cofactor">
    <cofactor evidence="1 14">
        <name>FAD</name>
        <dbReference type="ChEBI" id="CHEBI:57692"/>
    </cofactor>
</comment>
<dbReference type="GO" id="GO:0071949">
    <property type="term" value="F:FAD binding"/>
    <property type="evidence" value="ECO:0007669"/>
    <property type="project" value="TreeGrafter"/>
</dbReference>
<dbReference type="GO" id="GO:0016126">
    <property type="term" value="P:sterol biosynthetic process"/>
    <property type="evidence" value="ECO:0007669"/>
    <property type="project" value="UniProtKB-KW"/>
</dbReference>
<keyword evidence="7" id="KW-0752">Steroid biosynthesis</keyword>
<dbReference type="InterPro" id="IPR039261">
    <property type="entry name" value="FNR_nucleotide-bd"/>
</dbReference>
<keyword evidence="15" id="KW-1133">Transmembrane helix</keyword>
<dbReference type="PANTHER" id="PTHR19370:SF74">
    <property type="entry name" value="NADH-CYTOCHROME B5 REDUCTASE 1"/>
    <property type="match status" value="1"/>
</dbReference>
<feature type="binding site" evidence="14">
    <location>
        <position position="503"/>
    </location>
    <ligand>
        <name>FAD</name>
        <dbReference type="ChEBI" id="CHEBI:57692"/>
    </ligand>
</feature>
<keyword evidence="15" id="KW-0472">Membrane</keyword>
<dbReference type="Gene3D" id="3.40.50.80">
    <property type="entry name" value="Nucleotide-binding domain of ferredoxin-NADP reductase (FNR) module"/>
    <property type="match status" value="1"/>
</dbReference>
<dbReference type="CDD" id="cd06183">
    <property type="entry name" value="cyt_b5_reduct_like"/>
    <property type="match status" value="1"/>
</dbReference>
<feature type="transmembrane region" description="Helical" evidence="15">
    <location>
        <begin position="322"/>
        <end position="344"/>
    </location>
</feature>
<dbReference type="InterPro" id="IPR017927">
    <property type="entry name" value="FAD-bd_FR_type"/>
</dbReference>
<dbReference type="PRINTS" id="PR00406">
    <property type="entry name" value="CYTB5RDTASE"/>
</dbReference>
<dbReference type="InterPro" id="IPR001433">
    <property type="entry name" value="OxRdtase_FAD/NAD-bd"/>
</dbReference>
<feature type="domain" description="FAD-binding FR-type" evidence="16">
    <location>
        <begin position="358"/>
        <end position="470"/>
    </location>
</feature>
<keyword evidence="10" id="KW-0520">NAD</keyword>
<dbReference type="GO" id="GO:0005739">
    <property type="term" value="C:mitochondrion"/>
    <property type="evidence" value="ECO:0007669"/>
    <property type="project" value="TreeGrafter"/>
</dbReference>
<proteinExistence type="inferred from homology"/>
<dbReference type="SUPFAM" id="SSF63380">
    <property type="entry name" value="Riboflavin synthase domain-like"/>
    <property type="match status" value="1"/>
</dbReference>
<keyword evidence="18" id="KW-1185">Reference proteome</keyword>
<protein>
    <recommendedName>
        <fullName evidence="3">cytochrome-b5 reductase</fullName>
        <ecNumber evidence="3">1.6.2.2</ecNumber>
    </recommendedName>
</protein>
<organism evidence="17 18">
    <name type="scientific">Tupaia chinensis</name>
    <name type="common">Chinese tree shrew</name>
    <name type="synonym">Tupaia belangeri chinensis</name>
    <dbReference type="NCBI Taxonomy" id="246437"/>
    <lineage>
        <taxon>Eukaryota</taxon>
        <taxon>Metazoa</taxon>
        <taxon>Chordata</taxon>
        <taxon>Craniata</taxon>
        <taxon>Vertebrata</taxon>
        <taxon>Euteleostomi</taxon>
        <taxon>Mammalia</taxon>
        <taxon>Eutheria</taxon>
        <taxon>Euarchontoglires</taxon>
        <taxon>Scandentia</taxon>
        <taxon>Tupaiidae</taxon>
        <taxon>Tupaia</taxon>
    </lineage>
</organism>
<keyword evidence="15" id="KW-0812">Transmembrane</keyword>
<evidence type="ECO:0000256" key="4">
    <source>
        <dbReference type="ARBA" id="ARBA00022516"/>
    </source>
</evidence>
<name>L9JAX6_TUPCH</name>
<reference evidence="18" key="2">
    <citation type="journal article" date="2013" name="Nat. Commun.">
        <title>Genome of the Chinese tree shrew.</title>
        <authorList>
            <person name="Fan Y."/>
            <person name="Huang Z.Y."/>
            <person name="Cao C.C."/>
            <person name="Chen C.S."/>
            <person name="Chen Y.X."/>
            <person name="Fan D.D."/>
            <person name="He J."/>
            <person name="Hou H.L."/>
            <person name="Hu L."/>
            <person name="Hu X.T."/>
            <person name="Jiang X.T."/>
            <person name="Lai R."/>
            <person name="Lang Y.S."/>
            <person name="Liang B."/>
            <person name="Liao S.G."/>
            <person name="Mu D."/>
            <person name="Ma Y.Y."/>
            <person name="Niu Y.Y."/>
            <person name="Sun X.Q."/>
            <person name="Xia J.Q."/>
            <person name="Xiao J."/>
            <person name="Xiong Z.Q."/>
            <person name="Xu L."/>
            <person name="Yang L."/>
            <person name="Zhang Y."/>
            <person name="Zhao W."/>
            <person name="Zhao X.D."/>
            <person name="Zheng Y.T."/>
            <person name="Zhou J.M."/>
            <person name="Zhu Y.B."/>
            <person name="Zhang G.J."/>
            <person name="Wang J."/>
            <person name="Yao Y.G."/>
        </authorList>
    </citation>
    <scope>NUCLEOTIDE SEQUENCE [LARGE SCALE GENOMIC DNA]</scope>
</reference>
<feature type="transmembrane region" description="Helical" evidence="15">
    <location>
        <begin position="5"/>
        <end position="23"/>
    </location>
</feature>
<evidence type="ECO:0000256" key="6">
    <source>
        <dbReference type="ARBA" id="ARBA00022827"/>
    </source>
</evidence>
<dbReference type="AlphaFoldDB" id="L9JAX6"/>
<feature type="binding site" evidence="14">
    <location>
        <position position="427"/>
    </location>
    <ligand>
        <name>FAD</name>
        <dbReference type="ChEBI" id="CHEBI:57692"/>
    </ligand>
</feature>
<feature type="binding site" evidence="14">
    <location>
        <position position="412"/>
    </location>
    <ligand>
        <name>FAD</name>
        <dbReference type="ChEBI" id="CHEBI:57692"/>
    </ligand>
</feature>
<reference evidence="18" key="1">
    <citation type="submission" date="2012-07" db="EMBL/GenBank/DDBJ databases">
        <title>Genome of the Chinese tree shrew, a rising model animal genetically related to primates.</title>
        <authorList>
            <person name="Zhang G."/>
            <person name="Fan Y."/>
            <person name="Yao Y."/>
            <person name="Huang Z."/>
        </authorList>
    </citation>
    <scope>NUCLEOTIDE SEQUENCE [LARGE SCALE GENOMIC DNA]</scope>
</reference>
<evidence type="ECO:0000256" key="8">
    <source>
        <dbReference type="ARBA" id="ARBA00023002"/>
    </source>
</evidence>
<dbReference type="eggNOG" id="KOG0534">
    <property type="taxonomic scope" value="Eukaryota"/>
</dbReference>
<evidence type="ECO:0000256" key="12">
    <source>
        <dbReference type="ARBA" id="ARBA00023166"/>
    </source>
</evidence>
<evidence type="ECO:0000256" key="11">
    <source>
        <dbReference type="ARBA" id="ARBA00023098"/>
    </source>
</evidence>
<feature type="binding site" evidence="14">
    <location>
        <position position="444"/>
    </location>
    <ligand>
        <name>FAD</name>
        <dbReference type="ChEBI" id="CHEBI:57692"/>
    </ligand>
</feature>
<evidence type="ECO:0000256" key="2">
    <source>
        <dbReference type="ARBA" id="ARBA00006105"/>
    </source>
</evidence>
<dbReference type="GO" id="GO:0005789">
    <property type="term" value="C:endoplasmic reticulum membrane"/>
    <property type="evidence" value="ECO:0007669"/>
    <property type="project" value="UniProtKB-ARBA"/>
</dbReference>
<dbReference type="PROSITE" id="PS51384">
    <property type="entry name" value="FAD_FR"/>
    <property type="match status" value="1"/>
</dbReference>
<evidence type="ECO:0000256" key="9">
    <source>
        <dbReference type="ARBA" id="ARBA00023011"/>
    </source>
</evidence>
<comment type="similarity">
    <text evidence="2">Belongs to the flavoprotein pyridine nucleotide cytochrome reductase family.</text>
</comment>
<evidence type="ECO:0000256" key="15">
    <source>
        <dbReference type="SAM" id="Phobius"/>
    </source>
</evidence>
<evidence type="ECO:0000256" key="5">
    <source>
        <dbReference type="ARBA" id="ARBA00022630"/>
    </source>
</evidence>
<dbReference type="InterPro" id="IPR001834">
    <property type="entry name" value="CBR-like"/>
</dbReference>
<feature type="binding site" evidence="14">
    <location>
        <position position="445"/>
    </location>
    <ligand>
        <name>FAD</name>
        <dbReference type="ChEBI" id="CHEBI:57692"/>
    </ligand>
</feature>
<dbReference type="FunFam" id="2.40.30.10:FF:000021">
    <property type="entry name" value="NADH-cytochrome b5 reductase"/>
    <property type="match status" value="1"/>
</dbReference>
<dbReference type="PRINTS" id="PR00371">
    <property type="entry name" value="FPNCR"/>
</dbReference>
<dbReference type="Proteomes" id="UP000011518">
    <property type="component" value="Unassembled WGS sequence"/>
</dbReference>
<dbReference type="InParanoid" id="L9JAX6"/>
<keyword evidence="5 14" id="KW-0285">Flavoprotein</keyword>
<keyword evidence="12" id="KW-1207">Sterol metabolism</keyword>